<sequence length="74" mass="8136">MSQREAAQDGERGGTSPGLPCESRAQACIAVLTEVSEWRRIPHGTAQRTIQQEDNLCRKALNWHNPHEEGGVIG</sequence>
<feature type="compositionally biased region" description="Basic and acidic residues" evidence="1">
    <location>
        <begin position="1"/>
        <end position="12"/>
    </location>
</feature>
<protein>
    <submittedName>
        <fullName evidence="2">Uncharacterized protein</fullName>
    </submittedName>
</protein>
<keyword evidence="3" id="KW-1185">Reference proteome</keyword>
<evidence type="ECO:0000313" key="3">
    <source>
        <dbReference type="Proteomes" id="UP001066276"/>
    </source>
</evidence>
<evidence type="ECO:0000313" key="2">
    <source>
        <dbReference type="EMBL" id="KAJ1123666.1"/>
    </source>
</evidence>
<dbReference type="Proteomes" id="UP001066276">
    <property type="component" value="Chromosome 7"/>
</dbReference>
<dbReference type="AlphaFoldDB" id="A0AAV7P5X5"/>
<name>A0AAV7P5X5_PLEWA</name>
<evidence type="ECO:0000256" key="1">
    <source>
        <dbReference type="SAM" id="MobiDB-lite"/>
    </source>
</evidence>
<proteinExistence type="predicted"/>
<reference evidence="2" key="1">
    <citation type="journal article" date="2022" name="bioRxiv">
        <title>Sequencing and chromosome-scale assembly of the giantPleurodeles waltlgenome.</title>
        <authorList>
            <person name="Brown T."/>
            <person name="Elewa A."/>
            <person name="Iarovenko S."/>
            <person name="Subramanian E."/>
            <person name="Araus A.J."/>
            <person name="Petzold A."/>
            <person name="Susuki M."/>
            <person name="Suzuki K.-i.T."/>
            <person name="Hayashi T."/>
            <person name="Toyoda A."/>
            <person name="Oliveira C."/>
            <person name="Osipova E."/>
            <person name="Leigh N.D."/>
            <person name="Simon A."/>
            <person name="Yun M.H."/>
        </authorList>
    </citation>
    <scope>NUCLEOTIDE SEQUENCE</scope>
    <source>
        <strain evidence="2">20211129_DDA</strain>
        <tissue evidence="2">Liver</tissue>
    </source>
</reference>
<accession>A0AAV7P5X5</accession>
<organism evidence="2 3">
    <name type="scientific">Pleurodeles waltl</name>
    <name type="common">Iberian ribbed newt</name>
    <dbReference type="NCBI Taxonomy" id="8319"/>
    <lineage>
        <taxon>Eukaryota</taxon>
        <taxon>Metazoa</taxon>
        <taxon>Chordata</taxon>
        <taxon>Craniata</taxon>
        <taxon>Vertebrata</taxon>
        <taxon>Euteleostomi</taxon>
        <taxon>Amphibia</taxon>
        <taxon>Batrachia</taxon>
        <taxon>Caudata</taxon>
        <taxon>Salamandroidea</taxon>
        <taxon>Salamandridae</taxon>
        <taxon>Pleurodelinae</taxon>
        <taxon>Pleurodeles</taxon>
    </lineage>
</organism>
<dbReference type="EMBL" id="JANPWB010000011">
    <property type="protein sequence ID" value="KAJ1123666.1"/>
    <property type="molecule type" value="Genomic_DNA"/>
</dbReference>
<comment type="caution">
    <text evidence="2">The sequence shown here is derived from an EMBL/GenBank/DDBJ whole genome shotgun (WGS) entry which is preliminary data.</text>
</comment>
<feature type="region of interest" description="Disordered" evidence="1">
    <location>
        <begin position="1"/>
        <end position="21"/>
    </location>
</feature>
<gene>
    <name evidence="2" type="ORF">NDU88_002134</name>
</gene>